<dbReference type="SFLD" id="SFLDS00003">
    <property type="entry name" value="Haloacid_Dehalogenase"/>
    <property type="match status" value="1"/>
</dbReference>
<dbReference type="InterPro" id="IPR051600">
    <property type="entry name" value="Beta-PGM-like"/>
</dbReference>
<dbReference type="InterPro" id="IPR010976">
    <property type="entry name" value="B-phosphoglucomutase_hydrolase"/>
</dbReference>
<keyword evidence="5 14" id="KW-0413">Isomerase</keyword>
<evidence type="ECO:0000256" key="6">
    <source>
        <dbReference type="ARBA" id="ARBA00023277"/>
    </source>
</evidence>
<feature type="binding site" evidence="11">
    <location>
        <position position="81"/>
    </location>
    <ligand>
        <name>substrate</name>
    </ligand>
</feature>
<dbReference type="EC" id="5.4.2.6" evidence="8"/>
<dbReference type="Proteomes" id="UP000275836">
    <property type="component" value="Unassembled WGS sequence"/>
</dbReference>
<keyword evidence="4 12" id="KW-0460">Magnesium</keyword>
<evidence type="ECO:0000256" key="13">
    <source>
        <dbReference type="PIRSR" id="PIRSR610972-4"/>
    </source>
</evidence>
<feature type="binding site" evidence="12">
    <location>
        <position position="174"/>
    </location>
    <ligand>
        <name>Mg(2+)</name>
        <dbReference type="ChEBI" id="CHEBI:18420"/>
    </ligand>
</feature>
<evidence type="ECO:0000256" key="9">
    <source>
        <dbReference type="ARBA" id="ARBA00044991"/>
    </source>
</evidence>
<dbReference type="InterPro" id="IPR023214">
    <property type="entry name" value="HAD_sf"/>
</dbReference>
<feature type="binding site" evidence="11">
    <location>
        <position position="28"/>
    </location>
    <ligand>
        <name>substrate</name>
    </ligand>
</feature>
<feature type="active site" description="Proton donor/acceptor" evidence="10">
    <location>
        <position position="14"/>
    </location>
</feature>
<dbReference type="NCBIfam" id="TIGR01509">
    <property type="entry name" value="HAD-SF-IA-v3"/>
    <property type="match status" value="1"/>
</dbReference>
<feature type="binding site" evidence="12">
    <location>
        <position position="175"/>
    </location>
    <ligand>
        <name>Mg(2+)</name>
        <dbReference type="ChEBI" id="CHEBI:18420"/>
    </ligand>
</feature>
<comment type="cofactor">
    <cofactor evidence="12">
        <name>Mg(2+)</name>
        <dbReference type="ChEBI" id="CHEBI:18420"/>
    </cofactor>
    <text evidence="12">Binds 2 magnesium ions per subunit.</text>
</comment>
<keyword evidence="6" id="KW-0119">Carbohydrate metabolism</keyword>
<dbReference type="InterPro" id="IPR036412">
    <property type="entry name" value="HAD-like_sf"/>
</dbReference>
<dbReference type="InterPro" id="IPR023198">
    <property type="entry name" value="PGP-like_dom2"/>
</dbReference>
<feature type="binding site" evidence="12">
    <location>
        <position position="14"/>
    </location>
    <ligand>
        <name>Mg(2+)</name>
        <dbReference type="ChEBI" id="CHEBI:18420"/>
    </ligand>
</feature>
<dbReference type="EMBL" id="RHGY01000001">
    <property type="protein sequence ID" value="RRG18763.1"/>
    <property type="molecule type" value="Genomic_DNA"/>
</dbReference>
<evidence type="ECO:0000256" key="5">
    <source>
        <dbReference type="ARBA" id="ARBA00023235"/>
    </source>
</evidence>
<dbReference type="RefSeq" id="WP_124942702.1">
    <property type="nucleotide sequence ID" value="NZ_RHGY01000001.1"/>
</dbReference>
<feature type="binding site" evidence="11">
    <location>
        <position position="150"/>
    </location>
    <ligand>
        <name>substrate</name>
    </ligand>
</feature>
<evidence type="ECO:0000256" key="10">
    <source>
        <dbReference type="PIRSR" id="PIRSR610972-1"/>
    </source>
</evidence>
<organism evidence="14 15">
    <name type="scientific">Weissella viridescens</name>
    <name type="common">Lactobacillus viridescens</name>
    <dbReference type="NCBI Taxonomy" id="1629"/>
    <lineage>
        <taxon>Bacteria</taxon>
        <taxon>Bacillati</taxon>
        <taxon>Bacillota</taxon>
        <taxon>Bacilli</taxon>
        <taxon>Lactobacillales</taxon>
        <taxon>Lactobacillaceae</taxon>
        <taxon>Weissella</taxon>
    </lineage>
</organism>
<dbReference type="SUPFAM" id="SSF56784">
    <property type="entry name" value="HAD-like"/>
    <property type="match status" value="1"/>
</dbReference>
<dbReference type="InterPro" id="IPR010972">
    <property type="entry name" value="Beta-PGM"/>
</dbReference>
<dbReference type="Gene3D" id="3.40.50.1000">
    <property type="entry name" value="HAD superfamily/HAD-like"/>
    <property type="match status" value="1"/>
</dbReference>
<evidence type="ECO:0000256" key="7">
    <source>
        <dbReference type="ARBA" id="ARBA00044926"/>
    </source>
</evidence>
<evidence type="ECO:0000256" key="11">
    <source>
        <dbReference type="PIRSR" id="PIRSR610972-2"/>
    </source>
</evidence>
<keyword evidence="3 12" id="KW-0479">Metal-binding</keyword>
<gene>
    <name evidence="14" type="primary">pgmB</name>
    <name evidence="14" type="ORF">D3P96_01910</name>
</gene>
<comment type="caution">
    <text evidence="14">The sequence shown here is derived from an EMBL/GenBank/DDBJ whole genome shotgun (WGS) entry which is preliminary data.</text>
</comment>
<dbReference type="SFLD" id="SFLDG01135">
    <property type="entry name" value="C1.5.6:_HAD__Beta-PGM__Phospha"/>
    <property type="match status" value="1"/>
</dbReference>
<comment type="catalytic activity">
    <reaction evidence="7">
        <text>beta-D-glucose 1-phosphate = beta-D-glucose 6-phosphate</text>
        <dbReference type="Rhea" id="RHEA:20113"/>
        <dbReference type="ChEBI" id="CHEBI:57684"/>
        <dbReference type="ChEBI" id="CHEBI:58247"/>
        <dbReference type="EC" id="5.4.2.6"/>
    </reaction>
</comment>
<comment type="similarity">
    <text evidence="1">Belongs to the HAD-like hydrolase superfamily. CbbY/CbbZ/Gph/YieH family.</text>
</comment>
<dbReference type="Pfam" id="PF00702">
    <property type="entry name" value="Hydrolase"/>
    <property type="match status" value="1"/>
</dbReference>
<feature type="site" description="Important for catalytic activity and assists the phosphoryl transfer reaction to Asp8 by balancing charge and orienting the reacting groups" evidence="13">
    <location>
        <position position="119"/>
    </location>
</feature>
<dbReference type="PANTHER" id="PTHR46193">
    <property type="entry name" value="6-PHOSPHOGLUCONATE PHOSPHATASE"/>
    <property type="match status" value="1"/>
</dbReference>
<dbReference type="PANTHER" id="PTHR46193:SF18">
    <property type="entry name" value="HEXITOL PHOSPHATASE B"/>
    <property type="match status" value="1"/>
</dbReference>
<feature type="active site" description="Nucleophile" evidence="10">
    <location>
        <position position="12"/>
    </location>
</feature>
<dbReference type="Gene3D" id="1.10.150.240">
    <property type="entry name" value="Putative phosphatase, domain 2"/>
    <property type="match status" value="1"/>
</dbReference>
<dbReference type="OrthoDB" id="9797743at2"/>
<evidence type="ECO:0000256" key="3">
    <source>
        <dbReference type="ARBA" id="ARBA00022723"/>
    </source>
</evidence>
<feature type="binding site" evidence="11">
    <location>
        <begin position="47"/>
        <end position="52"/>
    </location>
    <ligand>
        <name>substrate</name>
    </ligand>
</feature>
<dbReference type="InterPro" id="IPR006439">
    <property type="entry name" value="HAD-SF_hydro_IA"/>
</dbReference>
<dbReference type="AlphaFoldDB" id="A0A3P2RDN0"/>
<sequence length="221" mass="24240">MTFTQIKGVAFDLDGVLADTAKFHTIAWRQLAESLGVTWTPELQEALKGIDRMGSLDLILQAGNLAHQYSQQELQKLANQKNEAYKKLIATLTPNDILPGMQSFLEELRAQGYKLSVASASKNAPAILGRLEIAHYFDGVVDPATLHAGKPDPEIFRRAAEILDLKPDQVMGLEDAEAGIQSIRGAHEVAIGIGVPGDVTFTNTNEVSLQNIREQFEKKFN</sequence>
<dbReference type="PRINTS" id="PR00413">
    <property type="entry name" value="HADHALOGNASE"/>
</dbReference>
<proteinExistence type="inferred from homology"/>
<feature type="binding site" evidence="11">
    <location>
        <position position="55"/>
    </location>
    <ligand>
        <name>substrate</name>
    </ligand>
</feature>
<evidence type="ECO:0000256" key="1">
    <source>
        <dbReference type="ARBA" id="ARBA00006171"/>
    </source>
</evidence>
<feature type="binding site" evidence="11">
    <location>
        <begin position="12"/>
        <end position="14"/>
    </location>
    <ligand>
        <name>substrate</name>
    </ligand>
</feature>
<protein>
    <recommendedName>
        <fullName evidence="9">Beta-phosphoglucomutase</fullName>
        <ecNumber evidence="8">5.4.2.6</ecNumber>
    </recommendedName>
</protein>
<accession>A0A3P2RDN0</accession>
<feature type="binding site" evidence="11">
    <location>
        <begin position="119"/>
        <end position="123"/>
    </location>
    <ligand>
        <name>substrate</name>
    </ligand>
</feature>
<dbReference type="GO" id="GO:0005975">
    <property type="term" value="P:carbohydrate metabolic process"/>
    <property type="evidence" value="ECO:0007669"/>
    <property type="project" value="InterPro"/>
</dbReference>
<dbReference type="SFLD" id="SFLDG01129">
    <property type="entry name" value="C1.5:_HAD__Beta-PGM__Phosphata"/>
    <property type="match status" value="1"/>
</dbReference>
<reference evidence="14 15" key="1">
    <citation type="submission" date="2018-10" db="EMBL/GenBank/DDBJ databases">
        <title>Draft genome sequence of Weissella viridescens UCO-SMC3.</title>
        <authorList>
            <person name="Garcia-Cancino A."/>
            <person name="Espinoza-Monje M."/>
            <person name="Albarracin L."/>
            <person name="Garcia-Castillo V."/>
            <person name="Campos-Martin J."/>
            <person name="Nakano Y."/>
            <person name="Guitierrez-Zamorano C."/>
            <person name="Ikeda-Ohtsubo W."/>
            <person name="Morita H."/>
            <person name="Kitazawa H."/>
            <person name="Villena J."/>
        </authorList>
    </citation>
    <scope>NUCLEOTIDE SEQUENCE [LARGE SCALE GENOMIC DNA]</scope>
    <source>
        <strain evidence="14 15">UCO-SMC3</strain>
    </source>
</reference>
<dbReference type="GO" id="GO:0000287">
    <property type="term" value="F:magnesium ion binding"/>
    <property type="evidence" value="ECO:0007669"/>
    <property type="project" value="InterPro"/>
</dbReference>
<feature type="site" description="Important for catalytic activity and assists the phosphoryl transfer reaction to Asp8 by balancing charge and orienting the reacting groups" evidence="13">
    <location>
        <position position="150"/>
    </location>
</feature>
<evidence type="ECO:0000256" key="8">
    <source>
        <dbReference type="ARBA" id="ARBA00044968"/>
    </source>
</evidence>
<evidence type="ECO:0000256" key="2">
    <source>
        <dbReference type="ARBA" id="ARBA00022553"/>
    </source>
</evidence>
<dbReference type="SFLD" id="SFLDF00046">
    <property type="entry name" value="beta-phosphoglucomutase"/>
    <property type="match status" value="1"/>
</dbReference>
<keyword evidence="2" id="KW-0597">Phosphoprotein</keyword>
<evidence type="ECO:0000256" key="12">
    <source>
        <dbReference type="PIRSR" id="PIRSR610972-3"/>
    </source>
</evidence>
<dbReference type="CDD" id="cd02598">
    <property type="entry name" value="HAD_BPGM"/>
    <property type="match status" value="1"/>
</dbReference>
<dbReference type="NCBIfam" id="TIGR01990">
    <property type="entry name" value="bPGM"/>
    <property type="match status" value="1"/>
</dbReference>
<dbReference type="NCBIfam" id="TIGR02009">
    <property type="entry name" value="PGMB-YQAB-SF"/>
    <property type="match status" value="1"/>
</dbReference>
<name>A0A3P2RDN0_WEIVI</name>
<dbReference type="GO" id="GO:0008801">
    <property type="term" value="F:beta-phosphoglucomutase activity"/>
    <property type="evidence" value="ECO:0007669"/>
    <property type="project" value="UniProtKB-EC"/>
</dbReference>
<feature type="binding site" evidence="12">
    <location>
        <position position="12"/>
    </location>
    <ligand>
        <name>Mg(2+)</name>
        <dbReference type="ChEBI" id="CHEBI:18420"/>
    </ligand>
</feature>
<evidence type="ECO:0000256" key="4">
    <source>
        <dbReference type="ARBA" id="ARBA00022842"/>
    </source>
</evidence>
<evidence type="ECO:0000313" key="15">
    <source>
        <dbReference type="Proteomes" id="UP000275836"/>
    </source>
</evidence>
<evidence type="ECO:0000313" key="14">
    <source>
        <dbReference type="EMBL" id="RRG18763.1"/>
    </source>
</evidence>